<gene>
    <name evidence="7" type="ORF">NC998_27565</name>
</gene>
<dbReference type="PRINTS" id="PR00301">
    <property type="entry name" value="HEATSHOCK70"/>
</dbReference>
<dbReference type="InterPro" id="IPR013126">
    <property type="entry name" value="Hsp_70_fam"/>
</dbReference>
<sequence>MDIAIDFGTSNTVVARWNRATQQPETLALPGLSLRLGQNPPLIPSLLYVEDAAKQEVVLGQAVRDRGLDLSSDPRFFRNFKRGIGATIQGFVPELDGQQVTFERAGTWFLTQIIEELKTSYPEVKESLVFTVPVDSFEIYRNWLGQICQSLQIEQVRMLDEPTAAALGYGLADQEILLVVDFGGGTLDLSLVRLDLGRQANSKPLGFILQWGQKSLADSISQRPKTARVLAKAGQNLGGADIDHWLVDYFAATQGLAATPLTTRLAERLKIQLSLQSQANEVYFNDETFESYELALDRDRFELILQEHEFFDRLDDSMTQVLRQARQQGIEIEDISGVLLVGGTAQIPAVQTWVQQYFDVAKIRSSKPFEAIAQGALQLNQGVELKDFLYHSYGVRYWDRRQNCHNWHPIVKSGQPYPMTDPIELVLGASVEGQPSIELILGEMGAESGGTEVYFDGDRLVTRSLASGQTQVQPLNDREGARTIAQLTPPGYPGSDRIKVLFQVDAQRFLRMTVEDLLMNQTLLDDQPVVQLS</sequence>
<dbReference type="InterPro" id="IPR043129">
    <property type="entry name" value="ATPase_NBD"/>
</dbReference>
<keyword evidence="2 6" id="KW-0547">Nucleotide-binding</keyword>
<keyword evidence="8" id="KW-1185">Reference proteome</keyword>
<protein>
    <submittedName>
        <fullName evidence="7">Hsp70 family protein</fullName>
    </submittedName>
</protein>
<dbReference type="Gene3D" id="3.90.640.10">
    <property type="entry name" value="Actin, Chain A, domain 4"/>
    <property type="match status" value="1"/>
</dbReference>
<organism evidence="7 8">
    <name type="scientific">Trichocoleus desertorum GB2-A4</name>
    <dbReference type="NCBI Taxonomy" id="2933944"/>
    <lineage>
        <taxon>Bacteria</taxon>
        <taxon>Bacillati</taxon>
        <taxon>Cyanobacteriota</taxon>
        <taxon>Cyanophyceae</taxon>
        <taxon>Leptolyngbyales</taxon>
        <taxon>Trichocoleusaceae</taxon>
        <taxon>Trichocoleus</taxon>
    </lineage>
</organism>
<evidence type="ECO:0000313" key="8">
    <source>
        <dbReference type="Proteomes" id="UP001464891"/>
    </source>
</evidence>
<evidence type="ECO:0000256" key="6">
    <source>
        <dbReference type="RuleBase" id="RU003322"/>
    </source>
</evidence>
<accession>A0ABV0JGC9</accession>
<evidence type="ECO:0000256" key="3">
    <source>
        <dbReference type="ARBA" id="ARBA00022840"/>
    </source>
</evidence>
<reference evidence="7 8" key="1">
    <citation type="submission" date="2022-04" db="EMBL/GenBank/DDBJ databases">
        <title>Positive selection, recombination, and allopatry shape intraspecific diversity of widespread and dominant cyanobacteria.</title>
        <authorList>
            <person name="Wei J."/>
            <person name="Shu W."/>
            <person name="Hu C."/>
        </authorList>
    </citation>
    <scope>NUCLEOTIDE SEQUENCE [LARGE SCALE GENOMIC DNA]</scope>
    <source>
        <strain evidence="7 8">GB2-A4</strain>
    </source>
</reference>
<dbReference type="Pfam" id="PF00012">
    <property type="entry name" value="HSP70"/>
    <property type="match status" value="2"/>
</dbReference>
<proteinExistence type="inferred from homology"/>
<dbReference type="SUPFAM" id="SSF53067">
    <property type="entry name" value="Actin-like ATPase domain"/>
    <property type="match status" value="2"/>
</dbReference>
<comment type="caution">
    <text evidence="7">The sequence shown here is derived from an EMBL/GenBank/DDBJ whole genome shotgun (WGS) entry which is preliminary data.</text>
</comment>
<dbReference type="RefSeq" id="WP_190441527.1">
    <property type="nucleotide sequence ID" value="NZ_JAMPKM010000048.1"/>
</dbReference>
<dbReference type="EMBL" id="JAMPKM010000048">
    <property type="protein sequence ID" value="MEP0820848.1"/>
    <property type="molecule type" value="Genomic_DNA"/>
</dbReference>
<dbReference type="Gene3D" id="3.30.420.40">
    <property type="match status" value="2"/>
</dbReference>
<evidence type="ECO:0000256" key="4">
    <source>
        <dbReference type="ARBA" id="ARBA00023016"/>
    </source>
</evidence>
<evidence type="ECO:0000256" key="2">
    <source>
        <dbReference type="ARBA" id="ARBA00022741"/>
    </source>
</evidence>
<dbReference type="PROSITE" id="PS00329">
    <property type="entry name" value="HSP70_2"/>
    <property type="match status" value="1"/>
</dbReference>
<keyword evidence="5" id="KW-0143">Chaperone</keyword>
<name>A0ABV0JGC9_9CYAN</name>
<keyword evidence="4" id="KW-0346">Stress response</keyword>
<evidence type="ECO:0000256" key="1">
    <source>
        <dbReference type="ARBA" id="ARBA00007381"/>
    </source>
</evidence>
<evidence type="ECO:0000256" key="5">
    <source>
        <dbReference type="ARBA" id="ARBA00023186"/>
    </source>
</evidence>
<dbReference type="Proteomes" id="UP001464891">
    <property type="component" value="Unassembled WGS sequence"/>
</dbReference>
<dbReference type="InterPro" id="IPR018181">
    <property type="entry name" value="Heat_shock_70_CS"/>
</dbReference>
<comment type="similarity">
    <text evidence="1 6">Belongs to the heat shock protein 70 family.</text>
</comment>
<keyword evidence="3 6" id="KW-0067">ATP-binding</keyword>
<evidence type="ECO:0000313" key="7">
    <source>
        <dbReference type="EMBL" id="MEP0820848.1"/>
    </source>
</evidence>
<dbReference type="PANTHER" id="PTHR19375">
    <property type="entry name" value="HEAT SHOCK PROTEIN 70KDA"/>
    <property type="match status" value="1"/>
</dbReference>